<dbReference type="EnsemblPlants" id="MELO3C014233.2.1">
    <property type="protein sequence ID" value="MELO3C014233.2.1"/>
    <property type="gene ID" value="MELO3C014233.2"/>
</dbReference>
<dbReference type="AlphaFoldDB" id="A0A9I9D7K6"/>
<name>A0A9I9D7K6_CUCME</name>
<feature type="region of interest" description="Disordered" evidence="1">
    <location>
        <begin position="1"/>
        <end position="21"/>
    </location>
</feature>
<reference evidence="2" key="1">
    <citation type="submission" date="2023-03" db="UniProtKB">
        <authorList>
            <consortium name="EnsemblPlants"/>
        </authorList>
    </citation>
    <scope>IDENTIFICATION</scope>
</reference>
<organism evidence="2">
    <name type="scientific">Cucumis melo</name>
    <name type="common">Muskmelon</name>
    <dbReference type="NCBI Taxonomy" id="3656"/>
    <lineage>
        <taxon>Eukaryota</taxon>
        <taxon>Viridiplantae</taxon>
        <taxon>Streptophyta</taxon>
        <taxon>Embryophyta</taxon>
        <taxon>Tracheophyta</taxon>
        <taxon>Spermatophyta</taxon>
        <taxon>Magnoliopsida</taxon>
        <taxon>eudicotyledons</taxon>
        <taxon>Gunneridae</taxon>
        <taxon>Pentapetalae</taxon>
        <taxon>rosids</taxon>
        <taxon>fabids</taxon>
        <taxon>Cucurbitales</taxon>
        <taxon>Cucurbitaceae</taxon>
        <taxon>Benincaseae</taxon>
        <taxon>Cucumis</taxon>
    </lineage>
</organism>
<evidence type="ECO:0000313" key="2">
    <source>
        <dbReference type="EnsemblPlants" id="MELO3C014233.2.1"/>
    </source>
</evidence>
<evidence type="ECO:0000256" key="1">
    <source>
        <dbReference type="SAM" id="MobiDB-lite"/>
    </source>
</evidence>
<dbReference type="Gramene" id="MELO3C014233.2.1">
    <property type="protein sequence ID" value="MELO3C014233.2.1"/>
    <property type="gene ID" value="MELO3C014233.2"/>
</dbReference>
<feature type="compositionally biased region" description="Basic residues" evidence="1">
    <location>
        <begin position="42"/>
        <end position="54"/>
    </location>
</feature>
<sequence length="54" mass="6669">MADIEADKKRRGHSQKRSEEREERFLVWIIKSWKSPKAESRSKKKKRKEKKKRD</sequence>
<accession>A0A9I9D7K6</accession>
<proteinExistence type="predicted"/>
<protein>
    <submittedName>
        <fullName evidence="2">Uncharacterized protein</fullName>
    </submittedName>
</protein>
<feature type="region of interest" description="Disordered" evidence="1">
    <location>
        <begin position="35"/>
        <end position="54"/>
    </location>
</feature>